<dbReference type="EMBL" id="CAJNRE010019981">
    <property type="protein sequence ID" value="CAF2218453.1"/>
    <property type="molecule type" value="Genomic_DNA"/>
</dbReference>
<dbReference type="PANTHER" id="PTHR32387:SF0">
    <property type="entry name" value="PROTEIN NO VEIN"/>
    <property type="match status" value="1"/>
</dbReference>
<accession>A0A815ZFT8</accession>
<feature type="compositionally biased region" description="Low complexity" evidence="2">
    <location>
        <begin position="2311"/>
        <end position="2321"/>
    </location>
</feature>
<feature type="coiled-coil region" evidence="1">
    <location>
        <begin position="723"/>
        <end position="764"/>
    </location>
</feature>
<dbReference type="SUPFAM" id="SSF55874">
    <property type="entry name" value="ATPase domain of HSP90 chaperone/DNA topoisomerase II/histidine kinase"/>
    <property type="match status" value="1"/>
</dbReference>
<dbReference type="Gene3D" id="3.30.565.10">
    <property type="entry name" value="Histidine kinase-like ATPase, C-terminal domain"/>
    <property type="match status" value="1"/>
</dbReference>
<dbReference type="Proteomes" id="UP000681967">
    <property type="component" value="Unassembled WGS sequence"/>
</dbReference>
<dbReference type="EMBL" id="CAJOBI010002165">
    <property type="protein sequence ID" value="CAF3916985.1"/>
    <property type="molecule type" value="Genomic_DNA"/>
</dbReference>
<evidence type="ECO:0000313" key="7">
    <source>
        <dbReference type="EMBL" id="CAF3916985.1"/>
    </source>
</evidence>
<dbReference type="OrthoDB" id="10018456at2759"/>
<dbReference type="Proteomes" id="UP000663834">
    <property type="component" value="Unassembled WGS sequence"/>
</dbReference>
<feature type="compositionally biased region" description="Low complexity" evidence="2">
    <location>
        <begin position="2368"/>
        <end position="2381"/>
    </location>
</feature>
<dbReference type="Proteomes" id="UP000681720">
    <property type="component" value="Unassembled WGS sequence"/>
</dbReference>
<evidence type="ECO:0000256" key="2">
    <source>
        <dbReference type="SAM" id="MobiDB-lite"/>
    </source>
</evidence>
<dbReference type="EMBL" id="CAJNOW010010544">
    <property type="protein sequence ID" value="CAF1582243.1"/>
    <property type="molecule type" value="Genomic_DNA"/>
</dbReference>
<reference evidence="5" key="1">
    <citation type="submission" date="2021-02" db="EMBL/GenBank/DDBJ databases">
        <authorList>
            <person name="Nowell W R."/>
        </authorList>
    </citation>
    <scope>NUCLEOTIDE SEQUENCE</scope>
</reference>
<evidence type="ECO:0000259" key="3">
    <source>
        <dbReference type="Pfam" id="PF25794"/>
    </source>
</evidence>
<sequence>MTDSLCSCCQIFGKPRARLNFIILASGPDSVAYLGTKHLLQNYVEINSSTSDSNLTDYDTLARINNSIYNRGHQTTLLDPSTRNAMNKCCYGFSSMWASIDSVSNGNEWDTFRRKIFDLLDAKINEDQTEVEPPTWVLIYGSACFEPTLLNIFIDLKDENLLLSTNTFAVLGLLVNEEELFKSWICRNVALEDYDKATYPEYERRTQAFFVLLNLSRFLQEHTLLVEERGNFNSDQLREILKHLFQQNISEYSSVNDNLRSSMEKLLKRRERTVRDVKAVRSSLLISYQNSAKIPLESIVACLKHDGRAAEAARKVINLILNEFRFINKEQKRAYRRQLLCGFDKSDAQNRNTVAAQMTHYALRLLKNYHESTVPLLYAVVIAICEASSHFYFRHEFFAHTQEVFTLSLLLACQQHYALAIAGLQLCVKILNADQNEHKYAHAYLSRDPSSARKILNTINWLLSPYQQLKKLWDDNRQIDFKSNDEESLLTTETKYCYQHTEILAQRLNLKTLSSLFYACFEHCSLVTIEDICQIVDVIEVLADDKFPTSIDGSDRPYINLLFITDLCAFLTPILLNGSVSVSLALRNQTRLLTIISKTITILLQGQSCNRDKVNAALRFYAQIIHFETKPENTIDDDSDDDDDNDEQRIEKSPIAITTTESVTQPMAHLHLTKDLLSSYYTLWQQFQMLNQIDETAAQQEKLQALFETEWKKLDILHLKYENEQFKEKQKSLDEKLIDLMEQLKRTELERDQYRTENTQIAKEIDCLKLAISTTSIIKSDPVPTNMSPEKDITQQTDITRQLDDLLPHQITTQQAEQFIREIYRRRKTFNDEDMRKSICGSLKHLGSDLYSSSVHFLHEIIQNAEDNNYAHDISPYLRIELNQDYILFSNNEQGLRACDVSAICSLAVSTKTTEQQHIGEKGVGFKSVFAASNQPMLISHSWKFRFQVSDSDTMSYITPIWVHDEDIPQCILNQMSANHQHTHLYLPLKSFLSDQFFNDISKAIDPCILLNMQKLRNLEVVDKRKDKSIIIKKQQISLIELKTEASIEFEDLTFLELSGRKIQLCTPTGDRTFRVYSCQINVPSIFEQRRHPKTSLTIAFPCEYDYELDTTVYTGLPVCDIGFNFMFNAEFHLVTSRESVRENVPFNTYLRDHLAVLFVYLLLNNIDLRKDISHYCPSSNIHQVKHSFWWLSMINRIDILITKYLADLFDIQKGKTIRYWNSDMASLITKEQLYDYANIQVMDPKDKFFTADRLNSLQIEKVSIVDVLECFPNRDDQSNEFQQWAHNQDERWWSHFFGHLSDKMTPDIAKLMLKKPVFIFQDNSQRQYLPIINENSLLLYMNDDPQIPVWKQRLTVLRYTSKEEKNAFCRSKEIQVLTEKLMIEIIQNNHLDLSASSLMMTSVDSKLLEEIWKDLSYLQSHIDKLDHSKPILVPIQESSLALIQNTTLPTIFSKDIRRFVDSTLTNFICLPYYNSHSNSLLNHLQWEYFLLKMHCKTPTINLSRSYRIDQLPILPLFTMFTDENYARLGEFILSEQSENTRQTLQQFPIAAQIDSEDQIRSVATTFDQSIVADLPLLPRVNIPHYCRSLALNMGVRVEYDLFTCATILQHLSEEKIINADLYVEWLGRLQLEIRQKSKAIDNSRFRSICQLYLPDQQRFCSLKNLLVMSEMNDQHRNGILLVCKYLKLQLISSTTNPIYWQFKDLFRILGCQCTVTIENIYRTILKANSDKQNFYPLGDHLTTLNETGMESMIMLFQYLENLIKKRIEDTEHDTDLYRSIITSKHPTAPDGSREDLQWRFSLISEEISLLLKKLIDFPIQNMPLPLLTIDRQLIVKNSTNIVYACFETKIIENLSRAIGKRRFILPVITQTCPLILALSKIDYVERRGKIKWIHSNINFENHLTQLTTTFQETASDRELEVISAKYVEAYLLISDGIDFKTGDEPGIDWCHMETDYPFWIFDKTVVVCTNDTGDSSSKAVIVTSALTTLLYKRHYVPFEEARLIARRKITDCTEFMSRLPSRLASTASGIYSYLNIIFPTGHDSIESMIISIGPCCKTERDPEEIFIATEWTSIDEIYRNRVRQQNHRNQNESKPNNWINPITVDGEKQVRIGQNAELFFFRYLQLLYGESDVTPTKNWRSSSRAKVFPQYTRNIDDSLGYDIELQDIKEYFVKGPGSRTKKCYFEVKGTSGSFHEEKTSFHISANEEEKCRSIAFDSRNRSREAYLLVIVEHCLDPEKISLVKVCDWSSNFGSVKLRVDGYQCTFRSNASVHTTAQNNYEDMNTQLGSLQIKNDSTSNTDYLIPHCRSSTISSSESSHSFSRDFPTGSHPYYSKQQRYKQSWRQPEQQYDQTWRQSKQQHDRTWRQPNQQHEQTWQQPEQQHDQT</sequence>
<keyword evidence="1" id="KW-0175">Coiled coil</keyword>
<evidence type="ECO:0000313" key="6">
    <source>
        <dbReference type="EMBL" id="CAF2218453.1"/>
    </source>
</evidence>
<dbReference type="InterPro" id="IPR036890">
    <property type="entry name" value="HATPase_C_sf"/>
</dbReference>
<feature type="region of interest" description="Disordered" evidence="2">
    <location>
        <begin position="2311"/>
        <end position="2387"/>
    </location>
</feature>
<feature type="domain" description="Sacsin/Nov" evidence="3">
    <location>
        <begin position="851"/>
        <end position="942"/>
    </location>
</feature>
<dbReference type="EMBL" id="CAJNOV010002170">
    <property type="protein sequence ID" value="CAF1091118.1"/>
    <property type="molecule type" value="Genomic_DNA"/>
</dbReference>
<gene>
    <name evidence="9" type="ORF">BYL167_LOCUS11724</name>
    <name evidence="4" type="ORF">CJN711_LOCUS6671</name>
    <name evidence="8" type="ORF">GIL414_LOCUS8628</name>
    <name evidence="5" type="ORF">KQP761_LOCUS20273</name>
    <name evidence="6" type="ORF">MBJ925_LOCUS36254</name>
    <name evidence="7" type="ORF">SMN809_LOCUS7465</name>
</gene>
<organism evidence="5 10">
    <name type="scientific">Rotaria magnacalcarata</name>
    <dbReference type="NCBI Taxonomy" id="392030"/>
    <lineage>
        <taxon>Eukaryota</taxon>
        <taxon>Metazoa</taxon>
        <taxon>Spiralia</taxon>
        <taxon>Gnathifera</taxon>
        <taxon>Rotifera</taxon>
        <taxon>Eurotatoria</taxon>
        <taxon>Bdelloidea</taxon>
        <taxon>Philodinida</taxon>
        <taxon>Philodinidae</taxon>
        <taxon>Rotaria</taxon>
    </lineage>
</organism>
<evidence type="ECO:0000256" key="1">
    <source>
        <dbReference type="SAM" id="Coils"/>
    </source>
</evidence>
<feature type="compositionally biased region" description="Polar residues" evidence="2">
    <location>
        <begin position="2335"/>
        <end position="2358"/>
    </location>
</feature>
<proteinExistence type="predicted"/>
<comment type="caution">
    <text evidence="5">The sequence shown here is derived from an EMBL/GenBank/DDBJ whole genome shotgun (WGS) entry which is preliminary data.</text>
</comment>
<evidence type="ECO:0000313" key="9">
    <source>
        <dbReference type="EMBL" id="CAF3964402.1"/>
    </source>
</evidence>
<dbReference type="InterPro" id="IPR052957">
    <property type="entry name" value="Auxin_embryo_med"/>
</dbReference>
<evidence type="ECO:0000313" key="4">
    <source>
        <dbReference type="EMBL" id="CAF1091118.1"/>
    </source>
</evidence>
<dbReference type="EMBL" id="CAJOBJ010002820">
    <property type="protein sequence ID" value="CAF3941904.1"/>
    <property type="molecule type" value="Genomic_DNA"/>
</dbReference>
<name>A0A815ZFT8_9BILA</name>
<dbReference type="Proteomes" id="UP000663824">
    <property type="component" value="Unassembled WGS sequence"/>
</dbReference>
<dbReference type="Proteomes" id="UP000676336">
    <property type="component" value="Unassembled WGS sequence"/>
</dbReference>
<dbReference type="PANTHER" id="PTHR32387">
    <property type="entry name" value="WU:FJ29H11"/>
    <property type="match status" value="1"/>
</dbReference>
<protein>
    <recommendedName>
        <fullName evidence="3">Sacsin/Nov domain-containing protein</fullName>
    </recommendedName>
</protein>
<evidence type="ECO:0000313" key="8">
    <source>
        <dbReference type="EMBL" id="CAF3941904.1"/>
    </source>
</evidence>
<dbReference type="Proteomes" id="UP000663855">
    <property type="component" value="Unassembled WGS sequence"/>
</dbReference>
<dbReference type="InterPro" id="IPR058210">
    <property type="entry name" value="SACS/Nov_dom"/>
</dbReference>
<evidence type="ECO:0000313" key="10">
    <source>
        <dbReference type="Proteomes" id="UP000663834"/>
    </source>
</evidence>
<evidence type="ECO:0000313" key="5">
    <source>
        <dbReference type="EMBL" id="CAF1582243.1"/>
    </source>
</evidence>
<dbReference type="EMBL" id="CAJOBH010003748">
    <property type="protein sequence ID" value="CAF3964402.1"/>
    <property type="molecule type" value="Genomic_DNA"/>
</dbReference>
<dbReference type="NCBIfam" id="NF047352">
    <property type="entry name" value="P_loop_sacsin"/>
    <property type="match status" value="1"/>
</dbReference>
<dbReference type="Pfam" id="PF25794">
    <property type="entry name" value="SACS"/>
    <property type="match status" value="1"/>
</dbReference>